<comment type="subunit">
    <text evidence="2">Homotetramer.</text>
</comment>
<organism evidence="5 6">
    <name type="scientific">Bailinhaonella thermotolerans</name>
    <dbReference type="NCBI Taxonomy" id="1070861"/>
    <lineage>
        <taxon>Bacteria</taxon>
        <taxon>Bacillati</taxon>
        <taxon>Actinomycetota</taxon>
        <taxon>Actinomycetes</taxon>
        <taxon>Streptosporangiales</taxon>
        <taxon>Streptosporangiaceae</taxon>
        <taxon>Bailinhaonella</taxon>
    </lineage>
</organism>
<evidence type="ECO:0000313" key="5">
    <source>
        <dbReference type="EMBL" id="RJL19578.1"/>
    </source>
</evidence>
<dbReference type="CDD" id="cd04496">
    <property type="entry name" value="SSB_OBF"/>
    <property type="match status" value="1"/>
</dbReference>
<evidence type="ECO:0000256" key="2">
    <source>
        <dbReference type="HAMAP-Rule" id="MF_00984"/>
    </source>
</evidence>
<comment type="caution">
    <text evidence="5">The sequence shown here is derived from an EMBL/GenBank/DDBJ whole genome shotgun (WGS) entry which is preliminary data.</text>
</comment>
<accession>A0A3A3ZXE1</accession>
<dbReference type="InterPro" id="IPR011344">
    <property type="entry name" value="ssDNA-bd"/>
</dbReference>
<dbReference type="HAMAP" id="MF_00984">
    <property type="entry name" value="SSB"/>
    <property type="match status" value="1"/>
</dbReference>
<sequence length="167" mass="17978">MATEPVTTIIGNLTADPELRHTANGTPVAGFTVAATPRYRNNQTGAWEDGETLFMRVSAWRELGEHAMESLTRGTRVIVTGRLRSRTYEAVDKDTGIVNERTVIEMTADDLGPSLRFANARVTKATRTTTGTPGGEPDPWTTHPSPAGHSQPTTPAPAGQLNDPPPF</sequence>
<name>A0A3A3ZXE1_9ACTN</name>
<protein>
    <recommendedName>
        <fullName evidence="2 3">Single-stranded DNA-binding protein</fullName>
        <shortName evidence="2">SSB</shortName>
    </recommendedName>
</protein>
<dbReference type="InterPro" id="IPR000424">
    <property type="entry name" value="Primosome_PriB/ssb"/>
</dbReference>
<dbReference type="Gene3D" id="2.40.50.140">
    <property type="entry name" value="Nucleic acid-binding proteins"/>
    <property type="match status" value="1"/>
</dbReference>
<evidence type="ECO:0000256" key="1">
    <source>
        <dbReference type="ARBA" id="ARBA00023125"/>
    </source>
</evidence>
<evidence type="ECO:0000256" key="4">
    <source>
        <dbReference type="SAM" id="MobiDB-lite"/>
    </source>
</evidence>
<reference evidence="5 6" key="1">
    <citation type="submission" date="2018-09" db="EMBL/GenBank/DDBJ databases">
        <title>YIM 75507 draft genome.</title>
        <authorList>
            <person name="Tang S."/>
            <person name="Feng Y."/>
        </authorList>
    </citation>
    <scope>NUCLEOTIDE SEQUENCE [LARGE SCALE GENOMIC DNA]</scope>
    <source>
        <strain evidence="5 6">YIM 75507</strain>
    </source>
</reference>
<dbReference type="EMBL" id="QZEY01000036">
    <property type="protein sequence ID" value="RJL19578.1"/>
    <property type="molecule type" value="Genomic_DNA"/>
</dbReference>
<dbReference type="PROSITE" id="PS50935">
    <property type="entry name" value="SSB"/>
    <property type="match status" value="1"/>
</dbReference>
<dbReference type="Proteomes" id="UP000265768">
    <property type="component" value="Unassembled WGS sequence"/>
</dbReference>
<feature type="region of interest" description="Disordered" evidence="4">
    <location>
        <begin position="121"/>
        <end position="167"/>
    </location>
</feature>
<gene>
    <name evidence="5" type="primary">ssb</name>
    <name evidence="5" type="ORF">D5H75_40280</name>
</gene>
<comment type="caution">
    <text evidence="2">Lacks conserved residue(s) required for the propagation of feature annotation.</text>
</comment>
<evidence type="ECO:0000313" key="6">
    <source>
        <dbReference type="Proteomes" id="UP000265768"/>
    </source>
</evidence>
<dbReference type="GO" id="GO:0003697">
    <property type="term" value="F:single-stranded DNA binding"/>
    <property type="evidence" value="ECO:0007669"/>
    <property type="project" value="UniProtKB-UniRule"/>
</dbReference>
<dbReference type="PANTHER" id="PTHR10302">
    <property type="entry name" value="SINGLE-STRANDED DNA-BINDING PROTEIN"/>
    <property type="match status" value="1"/>
</dbReference>
<dbReference type="InterPro" id="IPR012340">
    <property type="entry name" value="NA-bd_OB-fold"/>
</dbReference>
<dbReference type="GO" id="GO:0009295">
    <property type="term" value="C:nucleoid"/>
    <property type="evidence" value="ECO:0007669"/>
    <property type="project" value="TreeGrafter"/>
</dbReference>
<keyword evidence="6" id="KW-1185">Reference proteome</keyword>
<dbReference type="SUPFAM" id="SSF50249">
    <property type="entry name" value="Nucleic acid-binding proteins"/>
    <property type="match status" value="1"/>
</dbReference>
<dbReference type="PANTHER" id="PTHR10302:SF27">
    <property type="entry name" value="SINGLE-STRANDED DNA-BINDING PROTEIN"/>
    <property type="match status" value="1"/>
</dbReference>
<dbReference type="AlphaFoldDB" id="A0A3A3ZXE1"/>
<feature type="compositionally biased region" description="Low complexity" evidence="4">
    <location>
        <begin position="123"/>
        <end position="142"/>
    </location>
</feature>
<dbReference type="GO" id="GO:0006260">
    <property type="term" value="P:DNA replication"/>
    <property type="evidence" value="ECO:0007669"/>
    <property type="project" value="InterPro"/>
</dbReference>
<evidence type="ECO:0000256" key="3">
    <source>
        <dbReference type="RuleBase" id="RU000524"/>
    </source>
</evidence>
<keyword evidence="1 2" id="KW-0238">DNA-binding</keyword>
<proteinExistence type="inferred from homology"/>
<dbReference type="OrthoDB" id="9809878at2"/>
<dbReference type="RefSeq" id="WP_119931907.1">
    <property type="nucleotide sequence ID" value="NZ_QZEY01000036.1"/>
</dbReference>
<dbReference type="NCBIfam" id="TIGR00621">
    <property type="entry name" value="ssb"/>
    <property type="match status" value="1"/>
</dbReference>
<dbReference type="Pfam" id="PF00436">
    <property type="entry name" value="SSB"/>
    <property type="match status" value="1"/>
</dbReference>